<gene>
    <name evidence="1" type="ORF">A2557_05030</name>
</gene>
<sequence>MGSLKKRVLFGVVLAVLALGGCKDFQEEDAPSDHTINKGGHFHKTGLGDPETNCTECHGSSLQGGGEAPSCYNCHGQRW</sequence>
<comment type="caution">
    <text evidence="1">The sequence shown here is derived from an EMBL/GenBank/DDBJ whole genome shotgun (WGS) entry which is preliminary data.</text>
</comment>
<accession>A0A1F6GV18</accession>
<organism evidence="1 2">
    <name type="scientific">Candidatus Lambdaproteobacteria bacterium RIFOXYD2_FULL_56_26</name>
    <dbReference type="NCBI Taxonomy" id="1817773"/>
    <lineage>
        <taxon>Bacteria</taxon>
        <taxon>Pseudomonadati</taxon>
        <taxon>Pseudomonadota</taxon>
        <taxon>Candidatus Lambdaproteobacteria</taxon>
    </lineage>
</organism>
<dbReference type="PROSITE" id="PS51257">
    <property type="entry name" value="PROKAR_LIPOPROTEIN"/>
    <property type="match status" value="1"/>
</dbReference>
<dbReference type="InterPro" id="IPR036280">
    <property type="entry name" value="Multihaem_cyt_sf"/>
</dbReference>
<reference evidence="1 2" key="1">
    <citation type="journal article" date="2016" name="Nat. Commun.">
        <title>Thousands of microbial genomes shed light on interconnected biogeochemical processes in an aquifer system.</title>
        <authorList>
            <person name="Anantharaman K."/>
            <person name="Brown C.T."/>
            <person name="Hug L.A."/>
            <person name="Sharon I."/>
            <person name="Castelle C.J."/>
            <person name="Probst A.J."/>
            <person name="Thomas B.C."/>
            <person name="Singh A."/>
            <person name="Wilkins M.J."/>
            <person name="Karaoz U."/>
            <person name="Brodie E.L."/>
            <person name="Williams K.H."/>
            <person name="Hubbard S.S."/>
            <person name="Banfield J.F."/>
        </authorList>
    </citation>
    <scope>NUCLEOTIDE SEQUENCE [LARGE SCALE GENOMIC DNA]</scope>
</reference>
<protein>
    <submittedName>
        <fullName evidence="1">Uncharacterized protein</fullName>
    </submittedName>
</protein>
<dbReference type="Proteomes" id="UP000177583">
    <property type="component" value="Unassembled WGS sequence"/>
</dbReference>
<dbReference type="Gene3D" id="3.90.10.10">
    <property type="entry name" value="Cytochrome C3"/>
    <property type="match status" value="1"/>
</dbReference>
<evidence type="ECO:0000313" key="2">
    <source>
        <dbReference type="Proteomes" id="UP000177583"/>
    </source>
</evidence>
<evidence type="ECO:0000313" key="1">
    <source>
        <dbReference type="EMBL" id="OGH01938.1"/>
    </source>
</evidence>
<proteinExistence type="predicted"/>
<dbReference type="SUPFAM" id="SSF48695">
    <property type="entry name" value="Multiheme cytochromes"/>
    <property type="match status" value="1"/>
</dbReference>
<name>A0A1F6GV18_9PROT</name>
<dbReference type="EMBL" id="MFNF01000027">
    <property type="protein sequence ID" value="OGH01938.1"/>
    <property type="molecule type" value="Genomic_DNA"/>
</dbReference>
<dbReference type="AlphaFoldDB" id="A0A1F6GV18"/>